<accession>A0A167Q2I1</accession>
<feature type="region of interest" description="Disordered" evidence="7">
    <location>
        <begin position="314"/>
        <end position="342"/>
    </location>
</feature>
<dbReference type="AlphaFoldDB" id="A0A167Q2I1"/>
<keyword evidence="2 6" id="KW-0240">DNA-directed RNA polymerase</keyword>
<dbReference type="Pfam" id="PF22536">
    <property type="entry name" value="WHD_POLR3C"/>
    <property type="match status" value="1"/>
</dbReference>
<evidence type="ECO:0000256" key="3">
    <source>
        <dbReference type="ARBA" id="ARBA00023163"/>
    </source>
</evidence>
<keyword evidence="3 6" id="KW-0804">Transcription</keyword>
<evidence type="ECO:0000256" key="5">
    <source>
        <dbReference type="ARBA" id="ARBA00025127"/>
    </source>
</evidence>
<dbReference type="InterPro" id="IPR036388">
    <property type="entry name" value="WH-like_DNA-bd_sf"/>
</dbReference>
<dbReference type="GO" id="GO:0005666">
    <property type="term" value="C:RNA polymerase III complex"/>
    <property type="evidence" value="ECO:0007669"/>
    <property type="project" value="UniProtKB-UniRule"/>
</dbReference>
<protein>
    <recommendedName>
        <fullName evidence="6">DNA-directed RNA polymerase III subunit RPC3</fullName>
        <shortName evidence="6">RNA polymerase III subunit C3</shortName>
    </recommendedName>
</protein>
<dbReference type="Pfam" id="PF08221">
    <property type="entry name" value="HTH_9"/>
    <property type="match status" value="1"/>
</dbReference>
<dbReference type="InterPro" id="IPR013197">
    <property type="entry name" value="RNA_pol_III_RPC82-rel_HTH"/>
</dbReference>
<evidence type="ECO:0000313" key="11">
    <source>
        <dbReference type="EMBL" id="KZO99347.1"/>
    </source>
</evidence>
<comment type="subunit">
    <text evidence="6">Component of the RNA polymerase III (Pol III) complex consisting of 17 subunits.</text>
</comment>
<dbReference type="EMBL" id="KV417272">
    <property type="protein sequence ID" value="KZO99347.1"/>
    <property type="molecule type" value="Genomic_DNA"/>
</dbReference>
<dbReference type="Gene3D" id="1.10.10.10">
    <property type="entry name" value="Winged helix-like DNA-binding domain superfamily/Winged helix DNA-binding domain"/>
    <property type="match status" value="4"/>
</dbReference>
<dbReference type="GO" id="GO:0003697">
    <property type="term" value="F:single-stranded DNA binding"/>
    <property type="evidence" value="ECO:0007669"/>
    <property type="project" value="UniProtKB-UniRule"/>
</dbReference>
<dbReference type="PANTHER" id="PTHR12949">
    <property type="entry name" value="RNA POLYMERASE III DNA DIRECTED -RELATED"/>
    <property type="match status" value="1"/>
</dbReference>
<feature type="domain" description="RNA polymerase III Rpc82 C -terminal" evidence="8">
    <location>
        <begin position="146"/>
        <end position="362"/>
    </location>
</feature>
<feature type="domain" description="DNA-directed RNA polymerase III subunit RPC3 winged-helix" evidence="10">
    <location>
        <begin position="403"/>
        <end position="478"/>
    </location>
</feature>
<comment type="function">
    <text evidence="5 6">DNA-dependent RNA polymerase catalyzes the transcription of DNA into RNA using the four ribonucleoside triphosphates as substrates. Specific core component of RNA polymerase III which synthesizes small RNAs, such as 5S rRNA and tRNAs.</text>
</comment>
<evidence type="ECO:0000256" key="7">
    <source>
        <dbReference type="SAM" id="MobiDB-lite"/>
    </source>
</evidence>
<evidence type="ECO:0000313" key="12">
    <source>
        <dbReference type="Proteomes" id="UP000076738"/>
    </source>
</evidence>
<feature type="compositionally biased region" description="Basic residues" evidence="7">
    <location>
        <begin position="214"/>
        <end position="231"/>
    </location>
</feature>
<keyword evidence="12" id="KW-1185">Reference proteome</keyword>
<evidence type="ECO:0000256" key="4">
    <source>
        <dbReference type="ARBA" id="ARBA00023242"/>
    </source>
</evidence>
<evidence type="ECO:0000256" key="1">
    <source>
        <dbReference type="ARBA" id="ARBA00004123"/>
    </source>
</evidence>
<feature type="region of interest" description="Disordered" evidence="7">
    <location>
        <begin position="202"/>
        <end position="236"/>
    </location>
</feature>
<gene>
    <name evidence="11" type="ORF">CALVIDRAFT_561215</name>
</gene>
<proteinExistence type="inferred from homology"/>
<dbReference type="Proteomes" id="UP000076738">
    <property type="component" value="Unassembled WGS sequence"/>
</dbReference>
<dbReference type="InterPro" id="IPR008806">
    <property type="entry name" value="RNA_pol_III_Rpc82_C"/>
</dbReference>
<organism evidence="11 12">
    <name type="scientific">Calocera viscosa (strain TUFC12733)</name>
    <dbReference type="NCBI Taxonomy" id="1330018"/>
    <lineage>
        <taxon>Eukaryota</taxon>
        <taxon>Fungi</taxon>
        <taxon>Dikarya</taxon>
        <taxon>Basidiomycota</taxon>
        <taxon>Agaricomycotina</taxon>
        <taxon>Dacrymycetes</taxon>
        <taxon>Dacrymycetales</taxon>
        <taxon>Dacrymycetaceae</taxon>
        <taxon>Calocera</taxon>
    </lineage>
</organism>
<dbReference type="InterPro" id="IPR055207">
    <property type="entry name" value="POLR3C_WHD"/>
</dbReference>
<evidence type="ECO:0000259" key="9">
    <source>
        <dbReference type="Pfam" id="PF08221"/>
    </source>
</evidence>
<evidence type="ECO:0000259" key="10">
    <source>
        <dbReference type="Pfam" id="PF22536"/>
    </source>
</evidence>
<evidence type="ECO:0000256" key="6">
    <source>
        <dbReference type="RuleBase" id="RU367076"/>
    </source>
</evidence>
<dbReference type="STRING" id="1330018.A0A167Q2I1"/>
<feature type="domain" description="RNA polymerase III subunit RPC82-related helix-turn-helix" evidence="9">
    <location>
        <begin position="9"/>
        <end position="68"/>
    </location>
</feature>
<name>A0A167Q2I1_CALVF</name>
<comment type="subcellular location">
    <subcellularLocation>
        <location evidence="1 6">Nucleus</location>
    </subcellularLocation>
</comment>
<keyword evidence="4 6" id="KW-0539">Nucleus</keyword>
<sequence>MADNPTTRLCVQIIRTFFGEACSEIGRVLLSHGRLLLPKIVRLTGLKPRTVRACLIVLIQHNVVWFAENEAEDGDGSRGDTFYEVNVEEVCMRLRFGRFVEIAGEAFGDEASGIIKCILDHGKLRLPALIDLLQVTDAKKKNSHRSTFHALVNSHYLTPTSRLLHTSPKDKLIAWEEAEKRKLKEIPSAKILKSLREEVEDKLRREREGQTTGLKRKATTTSGRPRKRARGRDREEEDEEVVDDDVWFRVNYERFNVHLRDSLVVHGAGERYNPSFGLVIRALLEAADSVPKAYPRLSDVRSNPVSTHTVSTFLPAGSGSSNHHSNSNSHSPALSAGLKLPSSSTAPTSALKQYLLVLSASDNPSPAGQAGAFVSRFAGGGGGEGKVQVEFETIAERMRRRVVEGYVRERWGDGAGRVLGILWGGTMMDERQIAKVALMQAAVVRSALTSLQTAGFLSLQQVPKTPQREPARSFFLWFCSPQACYTALLSTLYGTIANLLERLEREEDVATREVARPWNVARAERSAEREGIRTERERKRDRVWGAVGRADGGVLVLRDLVSGVGWGTGLAI</sequence>
<evidence type="ECO:0000256" key="2">
    <source>
        <dbReference type="ARBA" id="ARBA00022478"/>
    </source>
</evidence>
<dbReference type="GO" id="GO:0006351">
    <property type="term" value="P:DNA-templated transcription"/>
    <property type="evidence" value="ECO:0007669"/>
    <property type="project" value="InterPro"/>
</dbReference>
<dbReference type="InterPro" id="IPR039748">
    <property type="entry name" value="RPC3"/>
</dbReference>
<comment type="similarity">
    <text evidence="6">Belongs to the RNA polymerase beta chain family.</text>
</comment>
<evidence type="ECO:0000259" key="8">
    <source>
        <dbReference type="Pfam" id="PF05645"/>
    </source>
</evidence>
<dbReference type="PANTHER" id="PTHR12949:SF0">
    <property type="entry name" value="DNA-DIRECTED RNA POLYMERASE III SUBUNIT RPC3"/>
    <property type="match status" value="1"/>
</dbReference>
<reference evidence="11 12" key="1">
    <citation type="journal article" date="2016" name="Mol. Biol. Evol.">
        <title>Comparative Genomics of Early-Diverging Mushroom-Forming Fungi Provides Insights into the Origins of Lignocellulose Decay Capabilities.</title>
        <authorList>
            <person name="Nagy L.G."/>
            <person name="Riley R."/>
            <person name="Tritt A."/>
            <person name="Adam C."/>
            <person name="Daum C."/>
            <person name="Floudas D."/>
            <person name="Sun H."/>
            <person name="Yadav J.S."/>
            <person name="Pangilinan J."/>
            <person name="Larsson K.H."/>
            <person name="Matsuura K."/>
            <person name="Barry K."/>
            <person name="Labutti K."/>
            <person name="Kuo R."/>
            <person name="Ohm R.A."/>
            <person name="Bhattacharya S.S."/>
            <person name="Shirouzu T."/>
            <person name="Yoshinaga Y."/>
            <person name="Martin F.M."/>
            <person name="Grigoriev I.V."/>
            <person name="Hibbett D.S."/>
        </authorList>
    </citation>
    <scope>NUCLEOTIDE SEQUENCE [LARGE SCALE GENOMIC DNA]</scope>
    <source>
        <strain evidence="11 12">TUFC12733</strain>
    </source>
</reference>
<dbReference type="Pfam" id="PF05645">
    <property type="entry name" value="RNA_pol_Rpc82"/>
    <property type="match status" value="1"/>
</dbReference>
<feature type="compositionally biased region" description="Low complexity" evidence="7">
    <location>
        <begin position="317"/>
        <end position="331"/>
    </location>
</feature>
<dbReference type="OrthoDB" id="272392at2759"/>